<dbReference type="PANTHER" id="PTHR45348:SF2">
    <property type="entry name" value="ZINC-TYPE ALCOHOL DEHYDROGENASE-LIKE PROTEIN C2E1P3.01"/>
    <property type="match status" value="1"/>
</dbReference>
<dbReference type="RefSeq" id="XP_008730041.1">
    <property type="nucleotide sequence ID" value="XM_008731819.1"/>
</dbReference>
<sequence length="353" mass="37210">MASNMAAWLTAEKAHPFEVKPAPLATPGEGQILVKNRAVAMNPIDCKLQFKALYPLKYPTILGHDVAGEIVAVGPHVRGFAVGDRVVGNTVGFNTKRDTEMGFQAYTVLETRLTSKIPDAISFDRAAVLPLSVSTAADGLFNVDCLALQLPTVPARAPTGETLLVWGGASSVGCSAIQLAVGAGYEVVATASPANFAYVTRLGASQVFDYNKADVVKEVLAALEGKTLVGAFDAVGGPAWAPAAEVVHLHEGYKKAKARSDTPGEGRRFVTTVTPRFPEPPVGVTMEQMLALSLRDNNLAGPIWGEYLPKALQEGTFVPAPEPLVVGHGLECIQTGVDTLERGVSARKVVVTL</sequence>
<protein>
    <recommendedName>
        <fullName evidence="3">Enoyl reductase (ER) domain-containing protein</fullName>
    </recommendedName>
</protein>
<evidence type="ECO:0000313" key="5">
    <source>
        <dbReference type="Proteomes" id="UP000030678"/>
    </source>
</evidence>
<evidence type="ECO:0000256" key="1">
    <source>
        <dbReference type="ARBA" id="ARBA00008072"/>
    </source>
</evidence>
<dbReference type="Proteomes" id="UP000030678">
    <property type="component" value="Unassembled WGS sequence"/>
</dbReference>
<evidence type="ECO:0000259" key="3">
    <source>
        <dbReference type="SMART" id="SM00829"/>
    </source>
</evidence>
<dbReference type="SMART" id="SM00829">
    <property type="entry name" value="PKS_ER"/>
    <property type="match status" value="1"/>
</dbReference>
<accession>V9D2Q0</accession>
<dbReference type="EMBL" id="KB822707">
    <property type="protein sequence ID" value="ETI21160.1"/>
    <property type="molecule type" value="Genomic_DNA"/>
</dbReference>
<dbReference type="Gene3D" id="3.90.180.10">
    <property type="entry name" value="Medium-chain alcohol dehydrogenases, catalytic domain"/>
    <property type="match status" value="1"/>
</dbReference>
<dbReference type="InterPro" id="IPR013154">
    <property type="entry name" value="ADH-like_N"/>
</dbReference>
<dbReference type="HOGENOM" id="CLU_026673_16_5_1"/>
<dbReference type="GeneID" id="19985997"/>
<dbReference type="InterPro" id="IPR036291">
    <property type="entry name" value="NAD(P)-bd_dom_sf"/>
</dbReference>
<dbReference type="Gene3D" id="3.40.50.720">
    <property type="entry name" value="NAD(P)-binding Rossmann-like Domain"/>
    <property type="match status" value="1"/>
</dbReference>
<proteinExistence type="inferred from homology"/>
<dbReference type="CDD" id="cd08249">
    <property type="entry name" value="enoyl_reductase_like"/>
    <property type="match status" value="1"/>
</dbReference>
<dbReference type="InterPro" id="IPR020843">
    <property type="entry name" value="ER"/>
</dbReference>
<dbReference type="InterPro" id="IPR013149">
    <property type="entry name" value="ADH-like_C"/>
</dbReference>
<name>V9D2Q0_9EURO</name>
<organism evidence="4 5">
    <name type="scientific">Cladophialophora carrionii CBS 160.54</name>
    <dbReference type="NCBI Taxonomy" id="1279043"/>
    <lineage>
        <taxon>Eukaryota</taxon>
        <taxon>Fungi</taxon>
        <taxon>Dikarya</taxon>
        <taxon>Ascomycota</taxon>
        <taxon>Pezizomycotina</taxon>
        <taxon>Eurotiomycetes</taxon>
        <taxon>Chaetothyriomycetidae</taxon>
        <taxon>Chaetothyriales</taxon>
        <taxon>Herpotrichiellaceae</taxon>
        <taxon>Cladophialophora</taxon>
    </lineage>
</organism>
<evidence type="ECO:0000256" key="2">
    <source>
        <dbReference type="ARBA" id="ARBA00023002"/>
    </source>
</evidence>
<dbReference type="PANTHER" id="PTHR45348">
    <property type="entry name" value="HYPOTHETICAL OXIDOREDUCTASE (EUROFUNG)"/>
    <property type="match status" value="1"/>
</dbReference>
<dbReference type="Pfam" id="PF00107">
    <property type="entry name" value="ADH_zinc_N"/>
    <property type="match status" value="1"/>
</dbReference>
<keyword evidence="2" id="KW-0560">Oxidoreductase</keyword>
<feature type="domain" description="Enoyl reductase (ER)" evidence="3">
    <location>
        <begin position="10"/>
        <end position="351"/>
    </location>
</feature>
<gene>
    <name evidence="4" type="ORF">G647_07504</name>
</gene>
<comment type="similarity">
    <text evidence="1">Belongs to the zinc-containing alcohol dehydrogenase family.</text>
</comment>
<dbReference type="AlphaFoldDB" id="V9D2Q0"/>
<reference evidence="4 5" key="1">
    <citation type="submission" date="2013-03" db="EMBL/GenBank/DDBJ databases">
        <title>The Genome Sequence of Cladophialophora carrionii CBS 160.54.</title>
        <authorList>
            <consortium name="The Broad Institute Genomics Platform"/>
            <person name="Cuomo C."/>
            <person name="de Hoog S."/>
            <person name="Gorbushina A."/>
            <person name="Walker B."/>
            <person name="Young S.K."/>
            <person name="Zeng Q."/>
            <person name="Gargeya S."/>
            <person name="Fitzgerald M."/>
            <person name="Haas B."/>
            <person name="Abouelleil A."/>
            <person name="Allen A.W."/>
            <person name="Alvarado L."/>
            <person name="Arachchi H.M."/>
            <person name="Berlin A.M."/>
            <person name="Chapman S.B."/>
            <person name="Gainer-Dewar J."/>
            <person name="Goldberg J."/>
            <person name="Griggs A."/>
            <person name="Gujja S."/>
            <person name="Hansen M."/>
            <person name="Howarth C."/>
            <person name="Imamovic A."/>
            <person name="Ireland A."/>
            <person name="Larimer J."/>
            <person name="McCowan C."/>
            <person name="Murphy C."/>
            <person name="Pearson M."/>
            <person name="Poon T.W."/>
            <person name="Priest M."/>
            <person name="Roberts A."/>
            <person name="Saif S."/>
            <person name="Shea T."/>
            <person name="Sisk P."/>
            <person name="Sykes S."/>
            <person name="Wortman J."/>
            <person name="Nusbaum C."/>
            <person name="Birren B."/>
        </authorList>
    </citation>
    <scope>NUCLEOTIDE SEQUENCE [LARGE SCALE GENOMIC DNA]</scope>
    <source>
        <strain evidence="4 5">CBS 160.54</strain>
    </source>
</reference>
<dbReference type="InterPro" id="IPR011032">
    <property type="entry name" value="GroES-like_sf"/>
</dbReference>
<dbReference type="InterPro" id="IPR047122">
    <property type="entry name" value="Trans-enoyl_RdTase-like"/>
</dbReference>
<dbReference type="SUPFAM" id="SSF51735">
    <property type="entry name" value="NAD(P)-binding Rossmann-fold domains"/>
    <property type="match status" value="1"/>
</dbReference>
<dbReference type="Pfam" id="PF08240">
    <property type="entry name" value="ADH_N"/>
    <property type="match status" value="1"/>
</dbReference>
<dbReference type="GO" id="GO:0016651">
    <property type="term" value="F:oxidoreductase activity, acting on NAD(P)H"/>
    <property type="evidence" value="ECO:0007669"/>
    <property type="project" value="InterPro"/>
</dbReference>
<dbReference type="SUPFAM" id="SSF50129">
    <property type="entry name" value="GroES-like"/>
    <property type="match status" value="1"/>
</dbReference>
<dbReference type="VEuPathDB" id="FungiDB:G647_07504"/>
<evidence type="ECO:0000313" key="4">
    <source>
        <dbReference type="EMBL" id="ETI21160.1"/>
    </source>
</evidence>
<dbReference type="OrthoDB" id="48317at2759"/>